<feature type="compositionally biased region" description="Low complexity" evidence="1">
    <location>
        <begin position="577"/>
        <end position="588"/>
    </location>
</feature>
<feature type="compositionally biased region" description="Basic and acidic residues" evidence="1">
    <location>
        <begin position="589"/>
        <end position="616"/>
    </location>
</feature>
<accession>A0A6J6GW63</accession>
<sequence length="663" mass="71095">MRIRPLAATLALLLLTPLLPTLTATAADPCGRAPLRACAPGETPSDGGVATGAPICPPGTPAGQPCATAPVGGNPTKSGFTSKYPLDRSIALFQAAQPPLGTFDDKSYPYYGVTFDSSTRNQSIPYIKVENIGSDGNRDEMLCTSMDDPACSADKNWQAIFIEGGIGNCAANPDTACVESFSVITAEGKEVVAKPLMKFPKNAKEFPGKVNPDGSGYAAGLASWIWRAEGDGPGDEHDYLLTGNVQSAGQNQNKSWKDLHVIDFFFEAVPIVRENSTLVKAPEKVMQKRVGKSFSEIMTSNNEEACYANDDGVCLHRRDFQPNTRLKIALQMPKFISGWLNGRLNKPAVTCKTFSATSDRVTVEAGPEQNIFAGKWMQRSDIKSFTFKTPEIENRFKGMFQGYYNRDNPNSLRDSGEEGALDAYDLWAPYMGENAFAVNKTWTLSSARSNNPSNCVQKESGGIQGVVSTNASAYDATAPKYNKENGTLEYKVAAPHFAPDGKTENIGTYGLAMSITLMQCLYGITNVPTSASVSITTSAGGERVSTVALTQIGKWVFLSAENFTFSSPTLRIKLNQTSSATTQSTGTAEVKKEAPAPEVKKEAPAPEVKKEAPAPEVKEVKEVAVAKPAAATAKKIIITCTKGKLIKKVSGTTPKCPTGYKKK</sequence>
<evidence type="ECO:0000256" key="1">
    <source>
        <dbReference type="SAM" id="MobiDB-lite"/>
    </source>
</evidence>
<gene>
    <name evidence="2" type="ORF">UFOPK1811_01013</name>
</gene>
<organism evidence="2">
    <name type="scientific">freshwater metagenome</name>
    <dbReference type="NCBI Taxonomy" id="449393"/>
    <lineage>
        <taxon>unclassified sequences</taxon>
        <taxon>metagenomes</taxon>
        <taxon>ecological metagenomes</taxon>
    </lineage>
</organism>
<name>A0A6J6GW63_9ZZZZ</name>
<reference evidence="2" key="1">
    <citation type="submission" date="2020-05" db="EMBL/GenBank/DDBJ databases">
        <authorList>
            <person name="Chiriac C."/>
            <person name="Salcher M."/>
            <person name="Ghai R."/>
            <person name="Kavagutti S V."/>
        </authorList>
    </citation>
    <scope>NUCLEOTIDE SEQUENCE</scope>
</reference>
<dbReference type="AlphaFoldDB" id="A0A6J6GW63"/>
<feature type="region of interest" description="Disordered" evidence="1">
    <location>
        <begin position="577"/>
        <end position="616"/>
    </location>
</feature>
<dbReference type="EMBL" id="CAEZUJ010000043">
    <property type="protein sequence ID" value="CAB4604009.1"/>
    <property type="molecule type" value="Genomic_DNA"/>
</dbReference>
<evidence type="ECO:0000313" key="2">
    <source>
        <dbReference type="EMBL" id="CAB4604009.1"/>
    </source>
</evidence>
<proteinExistence type="predicted"/>
<protein>
    <submittedName>
        <fullName evidence="2">Unannotated protein</fullName>
    </submittedName>
</protein>